<evidence type="ECO:0000313" key="7">
    <source>
        <dbReference type="Proteomes" id="UP001168877"/>
    </source>
</evidence>
<accession>A0AA39SJ13</accession>
<keyword evidence="3" id="KW-0862">Zinc</keyword>
<comment type="caution">
    <text evidence="6">The sequence shown here is derived from an EMBL/GenBank/DDBJ whole genome shotgun (WGS) entry which is preliminary data.</text>
</comment>
<reference evidence="6" key="2">
    <citation type="submission" date="2023-06" db="EMBL/GenBank/DDBJ databases">
        <authorList>
            <person name="Swenson N.G."/>
            <person name="Wegrzyn J.L."/>
            <person name="Mcevoy S.L."/>
        </authorList>
    </citation>
    <scope>NUCLEOTIDE SEQUENCE</scope>
    <source>
        <strain evidence="6">NS2018</strain>
        <tissue evidence="6">Leaf</tissue>
    </source>
</reference>
<proteinExistence type="predicted"/>
<reference evidence="6" key="1">
    <citation type="journal article" date="2022" name="Plant J.">
        <title>Strategies of tolerance reflected in two North American maple genomes.</title>
        <authorList>
            <person name="McEvoy S.L."/>
            <person name="Sezen U.U."/>
            <person name="Trouern-Trend A."/>
            <person name="McMahon S.M."/>
            <person name="Schaberg P.G."/>
            <person name="Yang J."/>
            <person name="Wegrzyn J.L."/>
            <person name="Swenson N.G."/>
        </authorList>
    </citation>
    <scope>NUCLEOTIDE SEQUENCE</scope>
    <source>
        <strain evidence="6">NS2018</strain>
    </source>
</reference>
<protein>
    <recommendedName>
        <fullName evidence="5">BED-type domain-containing protein</fullName>
    </recommendedName>
</protein>
<evidence type="ECO:0000256" key="2">
    <source>
        <dbReference type="ARBA" id="ARBA00022771"/>
    </source>
</evidence>
<evidence type="ECO:0000256" key="1">
    <source>
        <dbReference type="ARBA" id="ARBA00022723"/>
    </source>
</evidence>
<dbReference type="Pfam" id="PF02892">
    <property type="entry name" value="zf-BED"/>
    <property type="match status" value="1"/>
</dbReference>
<dbReference type="PROSITE" id="PS50808">
    <property type="entry name" value="ZF_BED"/>
    <property type="match status" value="1"/>
</dbReference>
<dbReference type="EMBL" id="JAUESC010000380">
    <property type="protein sequence ID" value="KAK0592203.1"/>
    <property type="molecule type" value="Genomic_DNA"/>
</dbReference>
<evidence type="ECO:0000259" key="5">
    <source>
        <dbReference type="PROSITE" id="PS50808"/>
    </source>
</evidence>
<gene>
    <name evidence="6" type="ORF">LWI29_015127</name>
</gene>
<evidence type="ECO:0000313" key="6">
    <source>
        <dbReference type="EMBL" id="KAK0592203.1"/>
    </source>
</evidence>
<sequence length="82" mass="9078">MSNRKDPAWKYGVEVGSGEQKGYKVIQCNFCDKILKGGVYRMKEHLAGVHGNAAPCTMVPPEVKDEIKAYIDKNDAAKKGHK</sequence>
<keyword evidence="2 4" id="KW-0863">Zinc-finger</keyword>
<dbReference type="AlphaFoldDB" id="A0AA39SJ13"/>
<organism evidence="6 7">
    <name type="scientific">Acer saccharum</name>
    <name type="common">Sugar maple</name>
    <dbReference type="NCBI Taxonomy" id="4024"/>
    <lineage>
        <taxon>Eukaryota</taxon>
        <taxon>Viridiplantae</taxon>
        <taxon>Streptophyta</taxon>
        <taxon>Embryophyta</taxon>
        <taxon>Tracheophyta</taxon>
        <taxon>Spermatophyta</taxon>
        <taxon>Magnoliopsida</taxon>
        <taxon>eudicotyledons</taxon>
        <taxon>Gunneridae</taxon>
        <taxon>Pentapetalae</taxon>
        <taxon>rosids</taxon>
        <taxon>malvids</taxon>
        <taxon>Sapindales</taxon>
        <taxon>Sapindaceae</taxon>
        <taxon>Hippocastanoideae</taxon>
        <taxon>Acereae</taxon>
        <taxon>Acer</taxon>
    </lineage>
</organism>
<dbReference type="GO" id="GO:0003677">
    <property type="term" value="F:DNA binding"/>
    <property type="evidence" value="ECO:0007669"/>
    <property type="project" value="InterPro"/>
</dbReference>
<feature type="domain" description="BED-type" evidence="5">
    <location>
        <begin position="3"/>
        <end position="63"/>
    </location>
</feature>
<dbReference type="PANTHER" id="PTHR46951">
    <property type="entry name" value="BED-TYPE DOMAIN-CONTAINING PROTEIN"/>
    <property type="match status" value="1"/>
</dbReference>
<dbReference type="Proteomes" id="UP001168877">
    <property type="component" value="Unassembled WGS sequence"/>
</dbReference>
<keyword evidence="7" id="KW-1185">Reference proteome</keyword>
<dbReference type="GO" id="GO:0008270">
    <property type="term" value="F:zinc ion binding"/>
    <property type="evidence" value="ECO:0007669"/>
    <property type="project" value="UniProtKB-KW"/>
</dbReference>
<dbReference type="PANTHER" id="PTHR46951:SF2">
    <property type="entry name" value="BED-TYPE DOMAIN-CONTAINING PROTEIN"/>
    <property type="match status" value="1"/>
</dbReference>
<evidence type="ECO:0000256" key="3">
    <source>
        <dbReference type="ARBA" id="ARBA00022833"/>
    </source>
</evidence>
<dbReference type="InterPro" id="IPR003656">
    <property type="entry name" value="Znf_BED"/>
</dbReference>
<evidence type="ECO:0000256" key="4">
    <source>
        <dbReference type="PROSITE-ProRule" id="PRU00027"/>
    </source>
</evidence>
<keyword evidence="1" id="KW-0479">Metal-binding</keyword>
<name>A0AA39SJ13_ACESA</name>